<sequence length="238" mass="25568">MTSPALSRVPSPRLASTPRLPFLLLGLTLAACLAACGDDEDGQLPKPIAIADARGRANGDEVTLQGYVTVPPGAFNSGTGENGFAIQDSTGGIYVQLDQKLNFGLGTHVRVQGTMDEQNKLRILKSQPSEIEQVQGTQTVTPRTVLTGEVSEPVEGRLVQVTGNVTRTFQDDSPYGYELYINDGSGEVQIYVYLTTGFDRATLEALTAGQRITVVGFAAQYESQYEVIPRQPSDLTLN</sequence>
<accession>A0A1I0KEN9</accession>
<evidence type="ECO:0008006" key="3">
    <source>
        <dbReference type="Google" id="ProtNLM"/>
    </source>
</evidence>
<dbReference type="EMBL" id="FOIJ01000010">
    <property type="protein sequence ID" value="SEU22192.1"/>
    <property type="molecule type" value="Genomic_DNA"/>
</dbReference>
<keyword evidence="2" id="KW-1185">Reference proteome</keyword>
<organism evidence="1 2">
    <name type="scientific">Stigmatella erecta</name>
    <dbReference type="NCBI Taxonomy" id="83460"/>
    <lineage>
        <taxon>Bacteria</taxon>
        <taxon>Pseudomonadati</taxon>
        <taxon>Myxococcota</taxon>
        <taxon>Myxococcia</taxon>
        <taxon>Myxococcales</taxon>
        <taxon>Cystobacterineae</taxon>
        <taxon>Archangiaceae</taxon>
        <taxon>Stigmatella</taxon>
    </lineage>
</organism>
<reference evidence="2" key="1">
    <citation type="submission" date="2016-10" db="EMBL/GenBank/DDBJ databases">
        <authorList>
            <person name="Varghese N."/>
            <person name="Submissions S."/>
        </authorList>
    </citation>
    <scope>NUCLEOTIDE SEQUENCE [LARGE SCALE GENOMIC DNA]</scope>
    <source>
        <strain evidence="2">DSM 16858</strain>
    </source>
</reference>
<dbReference type="RefSeq" id="WP_093522982.1">
    <property type="nucleotide sequence ID" value="NZ_FOIJ01000010.1"/>
</dbReference>
<name>A0A1I0KEN9_9BACT</name>
<proteinExistence type="predicted"/>
<dbReference type="AlphaFoldDB" id="A0A1I0KEN9"/>
<dbReference type="SUPFAM" id="SSF101756">
    <property type="entry name" value="Hypothetical protein YgiW"/>
    <property type="match status" value="1"/>
</dbReference>
<gene>
    <name evidence="1" type="ORF">SAMN05443639_110101</name>
</gene>
<dbReference type="Proteomes" id="UP000199181">
    <property type="component" value="Unassembled WGS sequence"/>
</dbReference>
<evidence type="ECO:0000313" key="1">
    <source>
        <dbReference type="EMBL" id="SEU22192.1"/>
    </source>
</evidence>
<dbReference type="InterPro" id="IPR036700">
    <property type="entry name" value="BOBF_sf"/>
</dbReference>
<protein>
    <recommendedName>
        <fullName evidence="3">OB-fold nucleic acid binding domain-containing protein</fullName>
    </recommendedName>
</protein>
<evidence type="ECO:0000313" key="2">
    <source>
        <dbReference type="Proteomes" id="UP000199181"/>
    </source>
</evidence>